<evidence type="ECO:0000256" key="15">
    <source>
        <dbReference type="SAM" id="MobiDB-lite"/>
    </source>
</evidence>
<evidence type="ECO:0000256" key="8">
    <source>
        <dbReference type="ARBA" id="ARBA00023170"/>
    </source>
</evidence>
<dbReference type="PANTHER" id="PTHR24241:SF132">
    <property type="entry name" value="NEUROPEPTIDE FF RECEPTOR 2"/>
    <property type="match status" value="1"/>
</dbReference>
<dbReference type="GO" id="GO:0031628">
    <property type="term" value="F:opioid receptor binding"/>
    <property type="evidence" value="ECO:0007669"/>
    <property type="project" value="InterPro"/>
</dbReference>
<dbReference type="PRINTS" id="PR00237">
    <property type="entry name" value="GPCRRHODOPSN"/>
</dbReference>
<dbReference type="EMBL" id="CADEAL010000015">
    <property type="protein sequence ID" value="CAB1412726.1"/>
    <property type="molecule type" value="Genomic_DNA"/>
</dbReference>
<dbReference type="PRINTS" id="PR01572">
    <property type="entry name" value="NPFFRECEPTR2"/>
</dbReference>
<evidence type="ECO:0000256" key="13">
    <source>
        <dbReference type="ARBA" id="ARBA00083913"/>
    </source>
</evidence>
<evidence type="ECO:0000256" key="5">
    <source>
        <dbReference type="ARBA" id="ARBA00023040"/>
    </source>
</evidence>
<sequence length="612" mass="68496">MDTERSTQWARVVVLFCHWFHGLDPPSQTLTSASFISDSRHFSSSSWRISRREGGREGGGCLSSLPLLHRRHASFTHGSHCGSATCARSGRRSASCATRSSSSQQQEEEDRRRTGGQEDRGRIHSSWTQGDTRASSLSIYPHAPLRVAPSRGSSACLVGGKVDFLLDPSVPPVVRLIWNTPRLKMNEGAEANSTRLYDNWTFDNNSVESAVHRKNNITYVGFYLHQPSIAAIFIVSYLLIFLVCMVGNGVVCFIVLRSRNMRTVTNLFILNLAVSDLLVGIFCMPTTLLDNIITGWPFGSLVCKMSGMVQGISVSASVFTLVAIAVDRFRCIVYPFKQKLTIPTATLIIVVIWVLAVSIMCPSGVMLQVTREQTIRVLLGYDNKTSPFYWCRENWPNQEMRKIYTTVLFANIYLAPLSLIVIMYARIGITLFKSAVTSEGKPPGHSNRHTVSKKKQRVIKMLLIVALLFILSWLPLWTLMMLSDYASLTEQQYRIINIYVYPFAHWLAFFNSSVNPIIYGFFNENFRSGFRAVFKFSLCTADGQLRKTYSHRLQGNSVLPANNAQSSLEPISLNSLDKSTSRRLNNINEQDLVMEDLEKASCSSGGVTAVSI</sequence>
<evidence type="ECO:0000256" key="14">
    <source>
        <dbReference type="RuleBase" id="RU000688"/>
    </source>
</evidence>
<keyword evidence="6 16" id="KW-0472">Membrane</keyword>
<dbReference type="FunFam" id="1.20.1070.10:FF:000137">
    <property type="entry name" value="neuropeptide FF receptor 2"/>
    <property type="match status" value="1"/>
</dbReference>
<accession>A0A9N7Y4N8</accession>
<keyword evidence="8 14" id="KW-0675">Receptor</keyword>
<evidence type="ECO:0000256" key="10">
    <source>
        <dbReference type="ARBA" id="ARBA00023224"/>
    </source>
</evidence>
<keyword evidence="10 14" id="KW-0807">Transducer</keyword>
<dbReference type="GO" id="GO:0008188">
    <property type="term" value="F:neuropeptide receptor activity"/>
    <property type="evidence" value="ECO:0007669"/>
    <property type="project" value="InterPro"/>
</dbReference>
<dbReference type="Pfam" id="PF00001">
    <property type="entry name" value="7tm_1"/>
    <property type="match status" value="1"/>
</dbReference>
<feature type="region of interest" description="Disordered" evidence="15">
    <location>
        <begin position="95"/>
        <end position="130"/>
    </location>
</feature>
<keyword evidence="3 14" id="KW-0812">Transmembrane</keyword>
<evidence type="ECO:0000256" key="9">
    <source>
        <dbReference type="ARBA" id="ARBA00023180"/>
    </source>
</evidence>
<dbReference type="GO" id="GO:0005886">
    <property type="term" value="C:plasma membrane"/>
    <property type="evidence" value="ECO:0007669"/>
    <property type="project" value="UniProtKB-SubCell"/>
</dbReference>
<name>A0A9N7Y4N8_PLEPL</name>
<dbReference type="PANTHER" id="PTHR24241">
    <property type="entry name" value="NEUROPEPTIDE RECEPTOR-RELATED G-PROTEIN COUPLED RECEPTOR"/>
    <property type="match status" value="1"/>
</dbReference>
<evidence type="ECO:0000256" key="2">
    <source>
        <dbReference type="ARBA" id="ARBA00022475"/>
    </source>
</evidence>
<dbReference type="PRINTS" id="PR01570">
    <property type="entry name" value="NPFFRECEPTOR"/>
</dbReference>
<dbReference type="InterPro" id="IPR000276">
    <property type="entry name" value="GPCR_Rhodpsn"/>
</dbReference>
<feature type="domain" description="G-protein coupled receptors family 1 profile" evidence="17">
    <location>
        <begin position="247"/>
        <end position="519"/>
    </location>
</feature>
<dbReference type="AlphaFoldDB" id="A0A9N7Y4N8"/>
<dbReference type="InterPro" id="IPR017452">
    <property type="entry name" value="GPCR_Rhodpsn_7TM"/>
</dbReference>
<comment type="function">
    <text evidence="11">Receptor for NPAF (A-18-F-amide) and NPFF (F-8-F-amide) neuropeptides, also known as morphine-modulating peptides. Can also be activated by a variety of naturally occurring or synthetic FMRF-amide like ligands. This receptor mediates its action by association with G proteins that activate a phosphatidylinositol-calcium second messenger system.</text>
</comment>
<comment type="similarity">
    <text evidence="14">Belongs to the G-protein coupled receptor 1 family.</text>
</comment>
<comment type="caution">
    <text evidence="18">The sequence shown here is derived from an EMBL/GenBank/DDBJ whole genome shotgun (WGS) entry which is preliminary data.</text>
</comment>
<dbReference type="GO" id="GO:0043408">
    <property type="term" value="P:regulation of MAPK cascade"/>
    <property type="evidence" value="ECO:0007669"/>
    <property type="project" value="InterPro"/>
</dbReference>
<keyword evidence="9" id="KW-0325">Glycoprotein</keyword>
<dbReference type="PROSITE" id="PS50262">
    <property type="entry name" value="G_PROTEIN_RECEP_F1_2"/>
    <property type="match status" value="1"/>
</dbReference>
<feature type="transmembrane region" description="Helical" evidence="16">
    <location>
        <begin position="503"/>
        <end position="522"/>
    </location>
</feature>
<feature type="transmembrane region" description="Helical" evidence="16">
    <location>
        <begin position="268"/>
        <end position="288"/>
    </location>
</feature>
<dbReference type="SUPFAM" id="SSF81321">
    <property type="entry name" value="Family A G protein-coupled receptor-like"/>
    <property type="match status" value="1"/>
</dbReference>
<proteinExistence type="inferred from homology"/>
<evidence type="ECO:0000256" key="3">
    <source>
        <dbReference type="ARBA" id="ARBA00022692"/>
    </source>
</evidence>
<feature type="transmembrane region" description="Helical" evidence="16">
    <location>
        <begin position="403"/>
        <end position="425"/>
    </location>
</feature>
<feature type="transmembrane region" description="Helical" evidence="16">
    <location>
        <begin position="308"/>
        <end position="326"/>
    </location>
</feature>
<keyword evidence="5 14" id="KW-0297">G-protein coupled receptor</keyword>
<dbReference type="PROSITE" id="PS00237">
    <property type="entry name" value="G_PROTEIN_RECEP_F1_1"/>
    <property type="match status" value="1"/>
</dbReference>
<gene>
    <name evidence="18" type="ORF">PLEPLA_LOCUS420</name>
</gene>
<evidence type="ECO:0000256" key="6">
    <source>
        <dbReference type="ARBA" id="ARBA00023136"/>
    </source>
</evidence>
<evidence type="ECO:0000256" key="1">
    <source>
        <dbReference type="ARBA" id="ARBA00004651"/>
    </source>
</evidence>
<evidence type="ECO:0000313" key="19">
    <source>
        <dbReference type="Proteomes" id="UP001153269"/>
    </source>
</evidence>
<keyword evidence="19" id="KW-1185">Reference proteome</keyword>
<feature type="compositionally biased region" description="Basic and acidic residues" evidence="15">
    <location>
        <begin position="109"/>
        <end position="122"/>
    </location>
</feature>
<feature type="transmembrane region" description="Helical" evidence="16">
    <location>
        <begin position="229"/>
        <end position="256"/>
    </location>
</feature>
<dbReference type="CDD" id="cd15980">
    <property type="entry name" value="7tmA_NPFFR2"/>
    <property type="match status" value="1"/>
</dbReference>
<evidence type="ECO:0000256" key="7">
    <source>
        <dbReference type="ARBA" id="ARBA00023157"/>
    </source>
</evidence>
<protein>
    <recommendedName>
        <fullName evidence="12">Neuropeptide FF receptor 2</fullName>
    </recommendedName>
    <alternativeName>
        <fullName evidence="13">G-protein coupled receptor 74</fullName>
    </alternativeName>
</protein>
<reference evidence="18" key="1">
    <citation type="submission" date="2020-03" db="EMBL/GenBank/DDBJ databases">
        <authorList>
            <person name="Weist P."/>
        </authorList>
    </citation>
    <scope>NUCLEOTIDE SEQUENCE</scope>
</reference>
<evidence type="ECO:0000313" key="18">
    <source>
        <dbReference type="EMBL" id="CAB1412726.1"/>
    </source>
</evidence>
<organism evidence="18 19">
    <name type="scientific">Pleuronectes platessa</name>
    <name type="common">European plaice</name>
    <dbReference type="NCBI Taxonomy" id="8262"/>
    <lineage>
        <taxon>Eukaryota</taxon>
        <taxon>Metazoa</taxon>
        <taxon>Chordata</taxon>
        <taxon>Craniata</taxon>
        <taxon>Vertebrata</taxon>
        <taxon>Euteleostomi</taxon>
        <taxon>Actinopterygii</taxon>
        <taxon>Neopterygii</taxon>
        <taxon>Teleostei</taxon>
        <taxon>Neoteleostei</taxon>
        <taxon>Acanthomorphata</taxon>
        <taxon>Carangaria</taxon>
        <taxon>Pleuronectiformes</taxon>
        <taxon>Pleuronectoidei</taxon>
        <taxon>Pleuronectidae</taxon>
        <taxon>Pleuronectes</taxon>
    </lineage>
</organism>
<evidence type="ECO:0000256" key="11">
    <source>
        <dbReference type="ARBA" id="ARBA00025478"/>
    </source>
</evidence>
<keyword evidence="4 16" id="KW-1133">Transmembrane helix</keyword>
<dbReference type="InterPro" id="IPR005397">
    <property type="entry name" value="NPFF_rcpt_2"/>
</dbReference>
<comment type="subcellular location">
    <subcellularLocation>
        <location evidence="1">Cell membrane</location>
        <topology evidence="1">Multi-pass membrane protein</topology>
    </subcellularLocation>
</comment>
<evidence type="ECO:0000256" key="4">
    <source>
        <dbReference type="ARBA" id="ARBA00022989"/>
    </source>
</evidence>
<evidence type="ECO:0000256" key="12">
    <source>
        <dbReference type="ARBA" id="ARBA00074416"/>
    </source>
</evidence>
<dbReference type="SMART" id="SM01381">
    <property type="entry name" value="7TM_GPCR_Srsx"/>
    <property type="match status" value="1"/>
</dbReference>
<dbReference type="GO" id="GO:0032870">
    <property type="term" value="P:cellular response to hormone stimulus"/>
    <property type="evidence" value="ECO:0007669"/>
    <property type="project" value="TreeGrafter"/>
</dbReference>
<dbReference type="Gene3D" id="1.20.1070.10">
    <property type="entry name" value="Rhodopsin 7-helix transmembrane proteins"/>
    <property type="match status" value="1"/>
</dbReference>
<dbReference type="GO" id="GO:0042277">
    <property type="term" value="F:peptide binding"/>
    <property type="evidence" value="ECO:0007669"/>
    <property type="project" value="TreeGrafter"/>
</dbReference>
<keyword evidence="7" id="KW-1015">Disulfide bond</keyword>
<evidence type="ECO:0000256" key="16">
    <source>
        <dbReference type="SAM" id="Phobius"/>
    </source>
</evidence>
<feature type="transmembrane region" description="Helical" evidence="16">
    <location>
        <begin position="347"/>
        <end position="369"/>
    </location>
</feature>
<feature type="compositionally biased region" description="Low complexity" evidence="15">
    <location>
        <begin position="95"/>
        <end position="105"/>
    </location>
</feature>
<dbReference type="InterPro" id="IPR005395">
    <property type="entry name" value="NPFF_rcpt"/>
</dbReference>
<feature type="transmembrane region" description="Helical" evidence="16">
    <location>
        <begin position="462"/>
        <end position="483"/>
    </location>
</feature>
<dbReference type="Proteomes" id="UP001153269">
    <property type="component" value="Unassembled WGS sequence"/>
</dbReference>
<keyword evidence="2" id="KW-1003">Cell membrane</keyword>
<evidence type="ECO:0000259" key="17">
    <source>
        <dbReference type="PROSITE" id="PS50262"/>
    </source>
</evidence>